<proteinExistence type="predicted"/>
<accession>E6YKG1</accession>
<keyword evidence="1" id="KW-0472">Membrane</keyword>
<keyword evidence="1" id="KW-1133">Transmembrane helix</keyword>
<feature type="transmembrane region" description="Helical" evidence="1">
    <location>
        <begin position="20"/>
        <end position="45"/>
    </location>
</feature>
<evidence type="ECO:0000313" key="2">
    <source>
        <dbReference type="EMBL" id="CBI77349.1"/>
    </source>
</evidence>
<name>E6YKG1_9HYPH</name>
<reference evidence="2" key="1">
    <citation type="journal article" date="2011" name="PLoS Genet.">
        <title>Parallel evolution of a type IV secretion system in radiating lineages of the host-restricted bacterial pathogen Bartonella.</title>
        <authorList>
            <person name="Engel P."/>
            <person name="Salzburger W."/>
            <person name="Liesch M."/>
            <person name="Chang C.C."/>
            <person name="Maruyama S."/>
            <person name="Lanz C."/>
            <person name="Calteau A."/>
            <person name="Lajus A."/>
            <person name="Medigue C."/>
            <person name="Schuster S.C."/>
            <person name="Dehio C."/>
        </authorList>
    </citation>
    <scope>NUCLEOTIDE SEQUENCE</scope>
    <source>
        <strain evidence="2">ATCC BAA-1498</strain>
    </source>
</reference>
<keyword evidence="1" id="KW-0812">Transmembrane</keyword>
<organism evidence="2">
    <name type="scientific">Bartonella rochalimae ATCC BAA-1498</name>
    <dbReference type="NCBI Taxonomy" id="685782"/>
    <lineage>
        <taxon>Bacteria</taxon>
        <taxon>Pseudomonadati</taxon>
        <taxon>Pseudomonadota</taxon>
        <taxon>Alphaproteobacteria</taxon>
        <taxon>Hyphomicrobiales</taxon>
        <taxon>Bartonellaceae</taxon>
        <taxon>Bartonella</taxon>
    </lineage>
</organism>
<sequence length="70" mass="8472">MFKADRIFMYYNGSKRESNLSLIMNICFSMIDLIYTVVFISAFVGKLKKNFLYMKAVFKNGMQWFNRYHF</sequence>
<evidence type="ECO:0000256" key="1">
    <source>
        <dbReference type="SAM" id="Phobius"/>
    </source>
</evidence>
<dbReference type="AlphaFoldDB" id="E6YKG1"/>
<protein>
    <submittedName>
        <fullName evidence="2">Uncharacterized protein</fullName>
    </submittedName>
</protein>
<dbReference type="EMBL" id="FN645456">
    <property type="protein sequence ID" value="CBI77349.1"/>
    <property type="molecule type" value="Genomic_DNA"/>
</dbReference>
<gene>
    <name evidence="2" type="ORF">BARRO_20006</name>
</gene>